<feature type="compositionally biased region" description="Basic and acidic residues" evidence="2">
    <location>
        <begin position="504"/>
        <end position="533"/>
    </location>
</feature>
<gene>
    <name evidence="3" type="ORF">BECKLFY1418B_GA0070995_104017</name>
</gene>
<feature type="region of interest" description="Disordered" evidence="2">
    <location>
        <begin position="499"/>
        <end position="534"/>
    </location>
</feature>
<dbReference type="Gene3D" id="1.25.10.10">
    <property type="entry name" value="Leucine-rich Repeat Variant"/>
    <property type="match status" value="4"/>
</dbReference>
<dbReference type="PROSITE" id="PS50077">
    <property type="entry name" value="HEAT_REPEAT"/>
    <property type="match status" value="1"/>
</dbReference>
<dbReference type="SMART" id="SM00567">
    <property type="entry name" value="EZ_HEAT"/>
    <property type="match status" value="7"/>
</dbReference>
<evidence type="ECO:0000256" key="2">
    <source>
        <dbReference type="SAM" id="MobiDB-lite"/>
    </source>
</evidence>
<dbReference type="EMBL" id="CAADFF010000040">
    <property type="protein sequence ID" value="VFJ92921.1"/>
    <property type="molecule type" value="Genomic_DNA"/>
</dbReference>
<dbReference type="PANTHER" id="PTHR12697">
    <property type="entry name" value="PBS LYASE HEAT-LIKE PROTEIN"/>
    <property type="match status" value="1"/>
</dbReference>
<reference evidence="3" key="1">
    <citation type="submission" date="2019-02" db="EMBL/GenBank/DDBJ databases">
        <authorList>
            <person name="Gruber-Vodicka R. H."/>
            <person name="Seah K. B. B."/>
        </authorList>
    </citation>
    <scope>NUCLEOTIDE SEQUENCE</scope>
    <source>
        <strain evidence="3">BECK_M7</strain>
    </source>
</reference>
<comment type="function">
    <text evidence="1">Catalyzes the hydroxylation of the N(6)-(4-aminobutyl)-L-lysine intermediate produced by deoxyhypusine synthase/DHPS on a critical lysine of the eukaryotic translation initiation factor 5A/eIF-5A. This is the second step of the post-translational modification of that lysine into an unusual amino acid residue named hypusine. Hypusination is unique to mature eIF-5A factor and is essential for its function.</text>
</comment>
<accession>A0A450UK64</accession>
<dbReference type="InterPro" id="IPR011989">
    <property type="entry name" value="ARM-like"/>
</dbReference>
<dbReference type="InterPro" id="IPR016024">
    <property type="entry name" value="ARM-type_fold"/>
</dbReference>
<evidence type="ECO:0000256" key="1">
    <source>
        <dbReference type="ARBA" id="ARBA00045876"/>
    </source>
</evidence>
<protein>
    <submittedName>
        <fullName evidence="3">HEAT repeat</fullName>
    </submittedName>
</protein>
<organism evidence="3">
    <name type="scientific">Candidatus Kentrum sp. LFY</name>
    <dbReference type="NCBI Taxonomy" id="2126342"/>
    <lineage>
        <taxon>Bacteria</taxon>
        <taxon>Pseudomonadati</taxon>
        <taxon>Pseudomonadota</taxon>
        <taxon>Gammaproteobacteria</taxon>
        <taxon>Candidatus Kentrum</taxon>
    </lineage>
</organism>
<dbReference type="SUPFAM" id="SSF48371">
    <property type="entry name" value="ARM repeat"/>
    <property type="match status" value="3"/>
</dbReference>
<evidence type="ECO:0000313" key="3">
    <source>
        <dbReference type="EMBL" id="VFJ92921.1"/>
    </source>
</evidence>
<dbReference type="PANTHER" id="PTHR12697:SF38">
    <property type="entry name" value="PBS LYASE HEAT DOMAIN PROTEIN REPEAT-CONTAINING PROTEIN"/>
    <property type="match status" value="1"/>
</dbReference>
<dbReference type="AlphaFoldDB" id="A0A450UK64"/>
<sequence length="1020" mass="109210">MRKIWIGAGPLEFSRHSTQRMGTQNQVEQGTFAMSGLPGSQLQRTVPLKAEAIAALGSLASTGDEADRCHACRALGVLGDGSTVPVLSDRLRDEDIDVRVDAAEALGNIGDPDAVPVLLDSLTNEPDGDVKTAVVEALGKIPAPDVNPALLAIAKRRPKDMVFDDNEDWDPWWDMQLKSVEILGRLGLEEAVPVLEHVIQDTEGQDIESEVLAALARIGGVGEQAIARRIGSNEARERRRAVRALALARSESSLEIIGQALKDPSPDVRIAALSSLADRHAFPYLRAVLLFSKDPEPEVRVAAMQAATRLVETRGTSGDSEHKHQARIATADIIGLVTNPIPEIGEIALTVLAETDFIPDAAICKAVDVALASPNPGVAGAACAVVGRVMEKGRQWVRDDGSRQSPRAISIEVIDDPERSASVRKEAILALGRSGQWDQETGRVLSRAVTDSERVVRFAALHVLARHSRNQEDTFGCPVGDQPGGGELAGHQLAGGNLAETSGAEERMPVPRMAGRDMDGKRQPPDLSRDDNRLSVPSSALDIVIDALRGRLLLVNEPLSDEHQVAHPMDDDSHRENQTPNPPPAAHGSDTTRQNPDARGDGESPPITSTLEAIAKDSRAAGQDTRDPRTESAVEAEETGAGAGDSNEPDDSDDSEAGREIREYLAMMRKRRADTEWLFRHGQVAVADDVRRLAARILGGSDGRGAIAALVETLDDPDTELVRTSVLALAAIANRDRTGSEKGFGHAPRSGAEAFSHSLCAFMASHAGPRLIGMLDNENRDLRLATVRALGAIGHDAIGLDAVGFNPMASDPVEKASPGSGIIGDRHAVVEIPLMDALLARLEDSDAAVRAEAIRSLSILACHPRCFERNDEEIPGGLFGSGRVGSGADTTRGTPRRIPRKPAYRKNTFVGIEHLIERLKAMLQDTAAGVRVAAAREVVYLLQYIGKHQPILTQKGIPDTMNALIHAGLVSTGGEVPEIARVMRELDPAQAATCVLARLDTLATSAERRFTIEMLEEILK</sequence>
<name>A0A450UK64_9GAMM</name>
<feature type="compositionally biased region" description="Basic and acidic residues" evidence="2">
    <location>
        <begin position="561"/>
        <end position="577"/>
    </location>
</feature>
<feature type="region of interest" description="Disordered" evidence="2">
    <location>
        <begin position="561"/>
        <end position="657"/>
    </location>
</feature>
<dbReference type="InterPro" id="IPR004155">
    <property type="entry name" value="PBS_lyase_HEAT"/>
</dbReference>
<dbReference type="GO" id="GO:0016491">
    <property type="term" value="F:oxidoreductase activity"/>
    <property type="evidence" value="ECO:0007669"/>
    <property type="project" value="TreeGrafter"/>
</dbReference>
<dbReference type="Pfam" id="PF13646">
    <property type="entry name" value="HEAT_2"/>
    <property type="match status" value="2"/>
</dbReference>
<feature type="compositionally biased region" description="Basic and acidic residues" evidence="2">
    <location>
        <begin position="614"/>
        <end position="632"/>
    </location>
</feature>
<dbReference type="InterPro" id="IPR021133">
    <property type="entry name" value="HEAT_type_2"/>
</dbReference>
<proteinExistence type="predicted"/>